<evidence type="ECO:0000313" key="2">
    <source>
        <dbReference type="Proteomes" id="UP001163321"/>
    </source>
</evidence>
<name>A0ACC0WI03_9STRA</name>
<gene>
    <name evidence="1" type="ORF">PsorP6_011744</name>
</gene>
<evidence type="ECO:0000313" key="1">
    <source>
        <dbReference type="EMBL" id="KAI9918374.1"/>
    </source>
</evidence>
<dbReference type="EMBL" id="CM047591">
    <property type="protein sequence ID" value="KAI9918374.1"/>
    <property type="molecule type" value="Genomic_DNA"/>
</dbReference>
<protein>
    <submittedName>
        <fullName evidence="1">Uncharacterized protein</fullName>
    </submittedName>
</protein>
<proteinExistence type="predicted"/>
<organism evidence="1 2">
    <name type="scientific">Peronosclerospora sorghi</name>
    <dbReference type="NCBI Taxonomy" id="230839"/>
    <lineage>
        <taxon>Eukaryota</taxon>
        <taxon>Sar</taxon>
        <taxon>Stramenopiles</taxon>
        <taxon>Oomycota</taxon>
        <taxon>Peronosporomycetes</taxon>
        <taxon>Peronosporales</taxon>
        <taxon>Peronosporaceae</taxon>
        <taxon>Peronosclerospora</taxon>
    </lineage>
</organism>
<accession>A0ACC0WI03</accession>
<reference evidence="1 2" key="1">
    <citation type="journal article" date="2022" name="bioRxiv">
        <title>The genome of the oomycete Peronosclerospora sorghi, a cosmopolitan pathogen of maize and sorghum, is inflated with dispersed pseudogenes.</title>
        <authorList>
            <person name="Fletcher K."/>
            <person name="Martin F."/>
            <person name="Isakeit T."/>
            <person name="Cavanaugh K."/>
            <person name="Magill C."/>
            <person name="Michelmore R."/>
        </authorList>
    </citation>
    <scope>NUCLEOTIDE SEQUENCE [LARGE SCALE GENOMIC DNA]</scope>
    <source>
        <strain evidence="1">P6</strain>
    </source>
</reference>
<dbReference type="Proteomes" id="UP001163321">
    <property type="component" value="Chromosome 12"/>
</dbReference>
<comment type="caution">
    <text evidence="1">The sequence shown here is derived from an EMBL/GenBank/DDBJ whole genome shotgun (WGS) entry which is preliminary data.</text>
</comment>
<keyword evidence="2" id="KW-1185">Reference proteome</keyword>
<sequence length="657" mass="74757">MAEADSFIFTALQQYGWLENSSEITSWTVADLSSDAFIVLVLKLLTQFQEENDSTTFTIPSSNATVPVGVAARHRVASKLANILKEQGYAGDCGYNNFLYPCEKETRNILSWLVGKLPRSKSETTEDEEDNKIQNLNGEGVLEDTSGRKHLLDCEQLSNIFSSWKKEKTLHMLPNRNIKELKGFQRLPLQTLPLKLPWTKPTKSTQMLFEGFPNNFVKLTSLLEALAVSKRDSTIPFWEEQFDDHRANTNHEEIDSLCKTDSTFHKAAMKDEELIVIRPDSFQASALPGALISLQNSSFEAGSVRMVGEGSSLEMAKSSNIDKIKEGPKTSSAQGERNEEQSLDSLQKQLKNTERRIAAMQKVLNRERHQLHEVEQHIIKTQQKGLELQKRLAIEKQLVSMLPEAQANIEKLESICARKTEKKKEIVQQMKAACKPLLKEYKELKSQNSGRQTRRRQLIREIKDFRTEMQEIASVIRSKTECMRTLELSRERQLAKLGKKKDMNGGTITRNMYTSRIMDIIKQVHKQKQDITKILNDITGIQRQLNTASEKLKRTEAVTDDKLYKAACKSKSTGSTKSQSYIECYRKFVGVRELFDELIILIGEVGKKENAVRDLHNWISQLQARGSSNHLDKVLADLETIREENATLQNELHAGVV</sequence>